<dbReference type="PANTHER" id="PTHR24025:SF29">
    <property type="entry name" value="DESMOGLEIN-2-LIKE-RELATED"/>
    <property type="match status" value="1"/>
</dbReference>
<feature type="domain" description="Cadherin" evidence="17">
    <location>
        <begin position="144"/>
        <end position="256"/>
    </location>
</feature>
<comment type="function">
    <text evidence="14">A component of desmosome cell-cell junctions which are required for positive regulation of cellular adhesion. Involved in the interaction of plaque proteins and intermediate filaments mediating cell-cell adhesion.</text>
</comment>
<evidence type="ECO:0000256" key="10">
    <source>
        <dbReference type="ARBA" id="ARBA00023136"/>
    </source>
</evidence>
<dbReference type="EMBL" id="RJVU01049825">
    <property type="protein sequence ID" value="ROL42333.1"/>
    <property type="molecule type" value="Genomic_DNA"/>
</dbReference>
<dbReference type="Proteomes" id="UP000281406">
    <property type="component" value="Unassembled WGS sequence"/>
</dbReference>
<dbReference type="CDD" id="cd11304">
    <property type="entry name" value="Cadherin_repeat"/>
    <property type="match status" value="3"/>
</dbReference>
<dbReference type="GO" id="GO:0005886">
    <property type="term" value="C:plasma membrane"/>
    <property type="evidence" value="ECO:0007669"/>
    <property type="project" value="UniProtKB-SubCell"/>
</dbReference>
<evidence type="ECO:0000256" key="15">
    <source>
        <dbReference type="SAM" id="MobiDB-lite"/>
    </source>
</evidence>
<comment type="subcellular location">
    <subcellularLocation>
        <location evidence="1">Cell junction</location>
        <location evidence="1">Desmosome</location>
    </subcellularLocation>
    <subcellularLocation>
        <location evidence="13">Cell membrane</location>
        <topology evidence="13">Single-pass type I membrane protein</topology>
    </subcellularLocation>
</comment>
<keyword evidence="2" id="KW-1003">Cell membrane</keyword>
<feature type="signal peptide" evidence="16">
    <location>
        <begin position="1"/>
        <end position="21"/>
    </location>
</feature>
<gene>
    <name evidence="18" type="ORF">DPX16_8212</name>
</gene>
<evidence type="ECO:0000256" key="12">
    <source>
        <dbReference type="PROSITE-ProRule" id="PRU00043"/>
    </source>
</evidence>
<dbReference type="PRINTS" id="PR00205">
    <property type="entry name" value="CADHERIN"/>
</dbReference>
<evidence type="ECO:0000256" key="3">
    <source>
        <dbReference type="ARBA" id="ARBA00022692"/>
    </source>
</evidence>
<feature type="domain" description="Cadherin" evidence="17">
    <location>
        <begin position="257"/>
        <end position="345"/>
    </location>
</feature>
<keyword evidence="7 13" id="KW-0130">Cell adhesion</keyword>
<dbReference type="GO" id="GO:0055113">
    <property type="term" value="P:epiboly involved in gastrulation with mouth forming second"/>
    <property type="evidence" value="ECO:0007669"/>
    <property type="project" value="UniProtKB-ARBA"/>
</dbReference>
<keyword evidence="9" id="KW-1133">Transmembrane helix</keyword>
<dbReference type="InterPro" id="IPR015919">
    <property type="entry name" value="Cadherin-like_sf"/>
</dbReference>
<feature type="chain" id="PRO_5018313385" evidence="16">
    <location>
        <begin position="22"/>
        <end position="1359"/>
    </location>
</feature>
<dbReference type="InterPro" id="IPR002126">
    <property type="entry name" value="Cadherin-like_dom"/>
</dbReference>
<evidence type="ECO:0000256" key="6">
    <source>
        <dbReference type="ARBA" id="ARBA00022837"/>
    </source>
</evidence>
<dbReference type="OrthoDB" id="8961010at2759"/>
<dbReference type="FunFam" id="2.60.40.60:FF:000068">
    <property type="entry name" value="Desmoglein 1"/>
    <property type="match status" value="1"/>
</dbReference>
<dbReference type="GO" id="GO:0007156">
    <property type="term" value="P:homophilic cell adhesion via plasma membrane adhesion molecules"/>
    <property type="evidence" value="ECO:0007669"/>
    <property type="project" value="InterPro"/>
</dbReference>
<keyword evidence="16" id="KW-0732">Signal</keyword>
<dbReference type="GO" id="GO:0005509">
    <property type="term" value="F:calcium ion binding"/>
    <property type="evidence" value="ECO:0007669"/>
    <property type="project" value="UniProtKB-UniRule"/>
</dbReference>
<keyword evidence="8" id="KW-0965">Cell junction</keyword>
<sequence length="1359" mass="144008">MLPHSLLASTSFLLLTVQILSTGECWTGSQKQRQKREWIVPVKKISENVDYSNEPYVSKIQSDIDQKEPLRYSLRGPGIDQPPVGFFVVDEYQGLIRIIRPLDREERQNYTLIGAAWFLNNSIAEDNIKINIVVEDQNDNPPVFIKPERSSIYEGSQAGTIVTQVVAKDADEPNTPHTKIAYSLIKQEPTNGQLFFAVDKNSGIISVSNQALDREEHSFYVLTVQAADMNGGAQGNSATATVHVDILDVNDNIPTLEKDEFSVSIDENEAPIEVLKIQALDTDEERTDNWLAVFEIISGNEDGRFSIKTDPKTNMGTLYLNKPVDFESASNLKLNLAVANKANPGAPLGSGAGAAGSNTGTDGAAGASGAGGQSGGSGAGGQSGGSGAGGQSGASGAGGQSGGSGAGGQSGASGAGGQSGGSGASGQGSGAGTGSVFLSGSSVSKKKSYLVNISVRNKPEGPKFQPRVKPISVSENTKSSIPTVIDTYTAVEEDTGKPAEKVKYAKGYDPDNWISINMDTAEIKLNKVPDRESPYVVNGTYYAKILCITDDLPSQTSTGTIALQVEDLNDNCPKLLDNVQTICSDTTVVNVTAEDTDFYPNGAPLEFRLIQEKTKGKWNLQRINDESASLLAEDDLWPGFYQITMEIRDMQGLTCPGEQVLQLEVCTCSEGGVCDAKMAAVGQRTASATLGAPGIAFLILGFLCLILVPMALIKCECGSAGVHFIDMPYETKQHLMSCSTEGKGEDGDVLPLSTPPKLNNGGGDEIKMSKEPLRMVAESFHHSGKVLGSKHPVFNSSKMVGMMQESAFGGFYYDTDGVDMENSARRQEENEVLFNPAILNEYLIQKCRYIQECDSLEEGLKEYDYEGEGSVISSIDNCSYNESNDDLEFLNNLGSKFTTLAEVCGFTQTQSMPQADPKVTVNTVETTPTTTAFTAVSSNHMTNTDQPSPVEITVKSPLVQTAPSQGMVVQEPMYYGFNQPMQNNVLLSGDGLGQGVYIINGTPEADRLLTQGKSHALGHLASGQQVIIGDSIPYSQIGPQSPVMINQSIGEVNPPVIQNLSPTTNLVMMPQQQLHGTGSLQMVKVPVGSVVSGESGQGRVNLLDGSVNGGMVLVGGPNHRPMSPQQFYPISSQELSGPVHMNQRAIDGFFSNAQNDGQGKVRVLESLVNGGNVLVGGPGAPNPVSMPQIANGQVNSQLLLSGPFSSSPNIVSREGGESRLLVSGPSIPEGPINGGSLLVAGPGQYPVSMSAGTPNQVSMPQVANGQVNNSQLLVGGPFSSVQNIVAGESGQSRLLVNGPIQRPLVMSPGAPSAVGLPQVANKQLFRSTASKVLTSMVMTPKSRGLVTNGQMFRSNQFPI</sequence>
<dbReference type="FunFam" id="2.60.40.60:FF:000074">
    <property type="entry name" value="Desmoglein 4"/>
    <property type="match status" value="1"/>
</dbReference>
<keyword evidence="3 13" id="KW-0812">Transmembrane</keyword>
<comment type="caution">
    <text evidence="18">The sequence shown here is derived from an EMBL/GenBank/DDBJ whole genome shotgun (WGS) entry which is preliminary data.</text>
</comment>
<feature type="region of interest" description="Disordered" evidence="15">
    <location>
        <begin position="746"/>
        <end position="765"/>
    </location>
</feature>
<dbReference type="Pfam" id="PF01049">
    <property type="entry name" value="CADH_Y-type_LIR"/>
    <property type="match status" value="1"/>
</dbReference>
<dbReference type="FunFam" id="2.60.40.60:FF:000083">
    <property type="entry name" value="Desmoglein 1"/>
    <property type="match status" value="1"/>
</dbReference>
<feature type="region of interest" description="Disordered" evidence="15">
    <location>
        <begin position="363"/>
        <end position="431"/>
    </location>
</feature>
<keyword evidence="4" id="KW-0479">Metal-binding</keyword>
<dbReference type="InterPro" id="IPR050971">
    <property type="entry name" value="Cadherin-domain_protein"/>
</dbReference>
<feature type="compositionally biased region" description="Gly residues" evidence="15">
    <location>
        <begin position="366"/>
        <end position="431"/>
    </location>
</feature>
<dbReference type="Gene3D" id="2.60.40.60">
    <property type="entry name" value="Cadherins"/>
    <property type="match status" value="5"/>
</dbReference>
<dbReference type="PRINTS" id="PR01818">
    <property type="entry name" value="DESMOCADHERN"/>
</dbReference>
<keyword evidence="10" id="KW-0472">Membrane</keyword>
<dbReference type="PANTHER" id="PTHR24025">
    <property type="entry name" value="DESMOGLEIN FAMILY MEMBER"/>
    <property type="match status" value="1"/>
</dbReference>
<evidence type="ECO:0000259" key="17">
    <source>
        <dbReference type="PROSITE" id="PS50268"/>
    </source>
</evidence>
<keyword evidence="5" id="KW-0677">Repeat</keyword>
<evidence type="ECO:0000256" key="8">
    <source>
        <dbReference type="ARBA" id="ARBA00022949"/>
    </source>
</evidence>
<dbReference type="GO" id="GO:0045216">
    <property type="term" value="P:cell-cell junction organization"/>
    <property type="evidence" value="ECO:0007669"/>
    <property type="project" value="UniProtKB-ARBA"/>
</dbReference>
<evidence type="ECO:0000313" key="19">
    <source>
        <dbReference type="Proteomes" id="UP000281406"/>
    </source>
</evidence>
<feature type="domain" description="Cadherin" evidence="17">
    <location>
        <begin position="62"/>
        <end position="144"/>
    </location>
</feature>
<dbReference type="FunFam" id="2.60.40.60:FF:000011">
    <property type="entry name" value="Cadherin 1"/>
    <property type="match status" value="1"/>
</dbReference>
<dbReference type="FunFam" id="2.60.40.60:FF:000031">
    <property type="entry name" value="Cadherin 3"/>
    <property type="match status" value="1"/>
</dbReference>
<feature type="domain" description="Cadherin" evidence="17">
    <location>
        <begin position="465"/>
        <end position="575"/>
    </location>
</feature>
<evidence type="ECO:0000256" key="13">
    <source>
        <dbReference type="RuleBase" id="RU003318"/>
    </source>
</evidence>
<dbReference type="SUPFAM" id="SSF49313">
    <property type="entry name" value="Cadherin-like"/>
    <property type="match status" value="5"/>
</dbReference>
<dbReference type="InterPro" id="IPR000233">
    <property type="entry name" value="Cadherin_Y-type_LIR"/>
</dbReference>
<dbReference type="InterPro" id="IPR009122">
    <property type="entry name" value="Desmosomal_cadherin"/>
</dbReference>
<dbReference type="InterPro" id="IPR027397">
    <property type="entry name" value="Catenin-bd_sf"/>
</dbReference>
<dbReference type="Gene3D" id="4.10.900.10">
    <property type="entry name" value="TCF3-CBD (Catenin binding domain)"/>
    <property type="match status" value="1"/>
</dbReference>
<evidence type="ECO:0000256" key="1">
    <source>
        <dbReference type="ARBA" id="ARBA00004568"/>
    </source>
</evidence>
<reference evidence="18 19" key="1">
    <citation type="submission" date="2018-10" db="EMBL/GenBank/DDBJ databases">
        <title>Genome assembly for a Yunnan-Guizhou Plateau 3E fish, Anabarilius grahami (Regan), and its evolutionary and genetic applications.</title>
        <authorList>
            <person name="Jiang W."/>
        </authorList>
    </citation>
    <scope>NUCLEOTIDE SEQUENCE [LARGE SCALE GENOMIC DNA]</scope>
    <source>
        <strain evidence="18">AG-KIZ</strain>
        <tissue evidence="18">Muscle</tissue>
    </source>
</reference>
<dbReference type="SMART" id="SM00112">
    <property type="entry name" value="CA"/>
    <property type="match status" value="4"/>
</dbReference>
<keyword evidence="11" id="KW-0325">Glycoprotein</keyword>
<organism evidence="18 19">
    <name type="scientific">Anabarilius grahami</name>
    <name type="common">Kanglang fish</name>
    <name type="synonym">Barilius grahami</name>
    <dbReference type="NCBI Taxonomy" id="495550"/>
    <lineage>
        <taxon>Eukaryota</taxon>
        <taxon>Metazoa</taxon>
        <taxon>Chordata</taxon>
        <taxon>Craniata</taxon>
        <taxon>Vertebrata</taxon>
        <taxon>Euteleostomi</taxon>
        <taxon>Actinopterygii</taxon>
        <taxon>Neopterygii</taxon>
        <taxon>Teleostei</taxon>
        <taxon>Ostariophysi</taxon>
        <taxon>Cypriniformes</taxon>
        <taxon>Xenocyprididae</taxon>
        <taxon>Xenocypridinae</taxon>
        <taxon>Xenocypridinae incertae sedis</taxon>
        <taxon>Anabarilius</taxon>
    </lineage>
</organism>
<evidence type="ECO:0000256" key="16">
    <source>
        <dbReference type="SAM" id="SignalP"/>
    </source>
</evidence>
<dbReference type="InterPro" id="IPR020894">
    <property type="entry name" value="Cadherin_CS"/>
</dbReference>
<evidence type="ECO:0000256" key="9">
    <source>
        <dbReference type="ARBA" id="ARBA00022989"/>
    </source>
</evidence>
<proteinExistence type="predicted"/>
<evidence type="ECO:0000256" key="5">
    <source>
        <dbReference type="ARBA" id="ARBA00022737"/>
    </source>
</evidence>
<evidence type="ECO:0000256" key="14">
    <source>
        <dbReference type="RuleBase" id="RU004358"/>
    </source>
</evidence>
<dbReference type="PROSITE" id="PS00232">
    <property type="entry name" value="CADHERIN_1"/>
    <property type="match status" value="2"/>
</dbReference>
<dbReference type="Pfam" id="PF00028">
    <property type="entry name" value="Cadherin"/>
    <property type="match status" value="2"/>
</dbReference>
<evidence type="ECO:0000256" key="7">
    <source>
        <dbReference type="ARBA" id="ARBA00022889"/>
    </source>
</evidence>
<dbReference type="GO" id="GO:0030057">
    <property type="term" value="C:desmosome"/>
    <property type="evidence" value="ECO:0007669"/>
    <property type="project" value="UniProtKB-SubCell"/>
</dbReference>
<accession>A0A3N0Y7Z2</accession>
<keyword evidence="19" id="KW-1185">Reference proteome</keyword>
<evidence type="ECO:0000256" key="2">
    <source>
        <dbReference type="ARBA" id="ARBA00022475"/>
    </source>
</evidence>
<name>A0A3N0Y7Z2_ANAGA</name>
<protein>
    <submittedName>
        <fullName evidence="18">Desmoglein-1-gamma</fullName>
    </submittedName>
</protein>
<evidence type="ECO:0000256" key="4">
    <source>
        <dbReference type="ARBA" id="ARBA00022723"/>
    </source>
</evidence>
<keyword evidence="6 12" id="KW-0106">Calcium</keyword>
<evidence type="ECO:0000313" key="18">
    <source>
        <dbReference type="EMBL" id="ROL42333.1"/>
    </source>
</evidence>
<dbReference type="PROSITE" id="PS50268">
    <property type="entry name" value="CADHERIN_2"/>
    <property type="match status" value="4"/>
</dbReference>
<evidence type="ECO:0000256" key="11">
    <source>
        <dbReference type="ARBA" id="ARBA00023180"/>
    </source>
</evidence>